<sequence>MALTLDPAYLPAEDRYDRMEYRRVGRSGLKFPAVSLGTWHNFGDDTPLARQRELLQYAFDRGINHFDIANNYGPPSGSTEKNVGRILREDFASLRGELIISTKAGYPFFPGPNGTGGNRKYVLDSLDNSLRSLGLDYVDVFYSHRFDPDTPLEETASALDYAVRSGKARYVGISSYSAARTTEIAGILRELGTPLFIHQPSYSMLNRWIEEGQPNLLDALEQAGAGLIAFSPLAQGLLTDKYLHGVPEGSRATQGKSLREGMLIDDNLERIKQLHAIAEGRGQKLATMALAWALRDERVTSVLIGASRTSQLDDALAAVNSTPFSADDLAAIDKYAVEGGINLWAQSSNA</sequence>
<dbReference type="SUPFAM" id="SSF51430">
    <property type="entry name" value="NAD(P)-linked oxidoreductase"/>
    <property type="match status" value="1"/>
</dbReference>
<dbReference type="Proteomes" id="UP001321506">
    <property type="component" value="Unassembled WGS sequence"/>
</dbReference>
<keyword evidence="2" id="KW-0521">NADP</keyword>
<reference evidence="5 6" key="1">
    <citation type="submission" date="2023-04" db="EMBL/GenBank/DDBJ databases">
        <title>Klugiella caeni sp. nov. isolated from the sludge of biochemical tank.</title>
        <authorList>
            <person name="Geng K."/>
        </authorList>
    </citation>
    <scope>NUCLEOTIDE SEQUENCE [LARGE SCALE GENOMIC DNA]</scope>
    <source>
        <strain evidence="5 6">YN-L-19</strain>
    </source>
</reference>
<comment type="similarity">
    <text evidence="1">Belongs to the shaker potassium channel beta subunit family.</text>
</comment>
<keyword evidence="3 5" id="KW-0560">Oxidoreductase</keyword>
<proteinExistence type="inferred from homology"/>
<dbReference type="InterPro" id="IPR005399">
    <property type="entry name" value="K_chnl_volt-dep_bsu_KCNAB-rel"/>
</dbReference>
<feature type="domain" description="NADP-dependent oxidoreductase" evidence="4">
    <location>
        <begin position="34"/>
        <end position="334"/>
    </location>
</feature>
<dbReference type="Pfam" id="PF00248">
    <property type="entry name" value="Aldo_ket_red"/>
    <property type="match status" value="1"/>
</dbReference>
<keyword evidence="6" id="KW-1185">Reference proteome</keyword>
<dbReference type="GO" id="GO:0051596">
    <property type="term" value="P:methylglyoxal catabolic process"/>
    <property type="evidence" value="ECO:0007669"/>
    <property type="project" value="TreeGrafter"/>
</dbReference>
<dbReference type="NCBIfam" id="NF007388">
    <property type="entry name" value="PRK09912.1"/>
    <property type="match status" value="1"/>
</dbReference>
<evidence type="ECO:0000313" key="6">
    <source>
        <dbReference type="Proteomes" id="UP001321506"/>
    </source>
</evidence>
<gene>
    <name evidence="5" type="primary">mgrA</name>
    <name evidence="5" type="ORF">QF206_08490</name>
</gene>
<accession>A0AAW6TBK1</accession>
<dbReference type="Gene3D" id="3.20.20.100">
    <property type="entry name" value="NADP-dependent oxidoreductase domain"/>
    <property type="match status" value="1"/>
</dbReference>
<organism evidence="5 6">
    <name type="scientific">Ruicaihuangia caeni</name>
    <dbReference type="NCBI Taxonomy" id="3042517"/>
    <lineage>
        <taxon>Bacteria</taxon>
        <taxon>Bacillati</taxon>
        <taxon>Actinomycetota</taxon>
        <taxon>Actinomycetes</taxon>
        <taxon>Micrococcales</taxon>
        <taxon>Microbacteriaceae</taxon>
        <taxon>Ruicaihuangia</taxon>
    </lineage>
</organism>
<dbReference type="RefSeq" id="WP_281488783.1">
    <property type="nucleotide sequence ID" value="NZ_JASATX010000003.1"/>
</dbReference>
<evidence type="ECO:0000256" key="3">
    <source>
        <dbReference type="ARBA" id="ARBA00023002"/>
    </source>
</evidence>
<dbReference type="InterPro" id="IPR036812">
    <property type="entry name" value="NAD(P)_OxRdtase_dom_sf"/>
</dbReference>
<evidence type="ECO:0000256" key="1">
    <source>
        <dbReference type="ARBA" id="ARBA00006515"/>
    </source>
</evidence>
<name>A0AAW6TBK1_9MICO</name>
<evidence type="ECO:0000256" key="2">
    <source>
        <dbReference type="ARBA" id="ARBA00022857"/>
    </source>
</evidence>
<protein>
    <submittedName>
        <fullName evidence="5">L-glyceraldehyde 3-phosphate reductase</fullName>
        <ecNumber evidence="5">1.1.1.-</ecNumber>
    </submittedName>
</protein>
<dbReference type="GO" id="GO:0016491">
    <property type="term" value="F:oxidoreductase activity"/>
    <property type="evidence" value="ECO:0007669"/>
    <property type="project" value="UniProtKB-KW"/>
</dbReference>
<dbReference type="InterPro" id="IPR023210">
    <property type="entry name" value="NADP_OxRdtase_dom"/>
</dbReference>
<comment type="caution">
    <text evidence="5">The sequence shown here is derived from an EMBL/GenBank/DDBJ whole genome shotgun (WGS) entry which is preliminary data.</text>
</comment>
<evidence type="ECO:0000313" key="5">
    <source>
        <dbReference type="EMBL" id="MDI2098997.1"/>
    </source>
</evidence>
<dbReference type="AlphaFoldDB" id="A0AAW6TBK1"/>
<dbReference type="PANTHER" id="PTHR43150:SF4">
    <property type="entry name" value="L-GLYCERALDEHYDE 3-PHOSPHATE REDUCTASE"/>
    <property type="match status" value="1"/>
</dbReference>
<dbReference type="EC" id="1.1.1.-" evidence="5"/>
<dbReference type="EMBL" id="JASATX010000003">
    <property type="protein sequence ID" value="MDI2098997.1"/>
    <property type="molecule type" value="Genomic_DNA"/>
</dbReference>
<evidence type="ECO:0000259" key="4">
    <source>
        <dbReference type="Pfam" id="PF00248"/>
    </source>
</evidence>
<dbReference type="PANTHER" id="PTHR43150">
    <property type="entry name" value="HYPERKINETIC, ISOFORM M"/>
    <property type="match status" value="1"/>
</dbReference>